<dbReference type="PROSITE" id="PS50975">
    <property type="entry name" value="ATP_GRASP"/>
    <property type="match status" value="1"/>
</dbReference>
<dbReference type="PANTHER" id="PTHR21621">
    <property type="entry name" value="RIBOSOMAL PROTEIN S6 MODIFICATION PROTEIN"/>
    <property type="match status" value="1"/>
</dbReference>
<dbReference type="GO" id="GO:0046872">
    <property type="term" value="F:metal ion binding"/>
    <property type="evidence" value="ECO:0007669"/>
    <property type="project" value="InterPro"/>
</dbReference>
<dbReference type="InterPro" id="IPR026838">
    <property type="entry name" value="YheC/D"/>
</dbReference>
<reference evidence="3 4" key="1">
    <citation type="submission" date="2016-09" db="EMBL/GenBank/DDBJ databases">
        <title>Draft genome sequence for the type strain of Desulfuribacillus alkaliarsenatis AHT28, an obligately anaerobic, sulfidogenic bacterium isolated from Russian soda lake sediments.</title>
        <authorList>
            <person name="Abin C.A."/>
            <person name="Hollibaugh J.T."/>
        </authorList>
    </citation>
    <scope>NUCLEOTIDE SEQUENCE [LARGE SCALE GENOMIC DNA]</scope>
    <source>
        <strain evidence="3 4">AHT28</strain>
    </source>
</reference>
<dbReference type="InterPro" id="IPR011761">
    <property type="entry name" value="ATP-grasp"/>
</dbReference>
<dbReference type="SUPFAM" id="SSF56059">
    <property type="entry name" value="Glutathione synthetase ATP-binding domain-like"/>
    <property type="match status" value="1"/>
</dbReference>
<dbReference type="EMBL" id="MIJE01000011">
    <property type="protein sequence ID" value="OEF97401.1"/>
    <property type="molecule type" value="Genomic_DNA"/>
</dbReference>
<dbReference type="GO" id="GO:0043774">
    <property type="term" value="F:coenzyme F420-2 alpha-glutamyl ligase activity"/>
    <property type="evidence" value="ECO:0007669"/>
    <property type="project" value="TreeGrafter"/>
</dbReference>
<dbReference type="STRING" id="766136.BHF68_04115"/>
<protein>
    <recommendedName>
        <fullName evidence="2">ATP-grasp domain-containing protein</fullName>
    </recommendedName>
</protein>
<keyword evidence="1" id="KW-0067">ATP-binding</keyword>
<name>A0A1E5G2Y7_9FIRM</name>
<sequence>MKKKNRILGIVVKSLTGKSAYKEYFRNSNNLNLEIILFRPKDINWKTQKIKAEIYNISSGNWQKKNSAFPTVIYNRYYASNTKAINRLVKAIGENKLYNRLTKLNKLETYKALQGTSVEEYLPSTAQYSQQELIKLLESEGQIILKSTNGTLGNNIYWVQKHMHDEYSIYKENMYEKKSYSDELSFIDKISELTSAEEYILQSYIPLVQIDERRVDFRIMVQKNISGKWETTASLARMTFKDSFITNSIKKVDSIENVLTELGLSSERIKEIIEKIEKISIQAATELDSRIGHCAELGIDIAFDQVGQIWLIEANGRPSKGMFKKLKDKSIINTIYRKPLEYASFLMAK</sequence>
<dbReference type="GO" id="GO:0005737">
    <property type="term" value="C:cytoplasm"/>
    <property type="evidence" value="ECO:0007669"/>
    <property type="project" value="TreeGrafter"/>
</dbReference>
<dbReference type="GO" id="GO:0005524">
    <property type="term" value="F:ATP binding"/>
    <property type="evidence" value="ECO:0007669"/>
    <property type="project" value="UniProtKB-UniRule"/>
</dbReference>
<dbReference type="AlphaFoldDB" id="A0A1E5G2Y7"/>
<organism evidence="3 4">
    <name type="scientific">Desulfuribacillus alkaliarsenatis</name>
    <dbReference type="NCBI Taxonomy" id="766136"/>
    <lineage>
        <taxon>Bacteria</taxon>
        <taxon>Bacillati</taxon>
        <taxon>Bacillota</taxon>
        <taxon>Desulfuribacillia</taxon>
        <taxon>Desulfuribacillales</taxon>
        <taxon>Desulfuribacillaceae</taxon>
        <taxon>Desulfuribacillus</taxon>
    </lineage>
</organism>
<keyword evidence="1" id="KW-0547">Nucleotide-binding</keyword>
<gene>
    <name evidence="3" type="ORF">BHF68_04115</name>
</gene>
<proteinExistence type="predicted"/>
<evidence type="ECO:0000313" key="3">
    <source>
        <dbReference type="EMBL" id="OEF97401.1"/>
    </source>
</evidence>
<dbReference type="PANTHER" id="PTHR21621:SF2">
    <property type="entry name" value="COENZYME GAMMA-F420-2:ALPHA-L-GLUTAMATE LIGASE"/>
    <property type="match status" value="1"/>
</dbReference>
<dbReference type="Pfam" id="PF14398">
    <property type="entry name" value="ATPgrasp_YheCD"/>
    <property type="match status" value="1"/>
</dbReference>
<comment type="caution">
    <text evidence="3">The sequence shown here is derived from an EMBL/GenBank/DDBJ whole genome shotgun (WGS) entry which is preliminary data.</text>
</comment>
<dbReference type="RefSeq" id="WP_069642799.1">
    <property type="nucleotide sequence ID" value="NZ_MIJE01000011.1"/>
</dbReference>
<keyword evidence="4" id="KW-1185">Reference proteome</keyword>
<evidence type="ECO:0000256" key="1">
    <source>
        <dbReference type="PROSITE-ProRule" id="PRU00409"/>
    </source>
</evidence>
<dbReference type="Gene3D" id="3.30.470.20">
    <property type="entry name" value="ATP-grasp fold, B domain"/>
    <property type="match status" value="1"/>
</dbReference>
<evidence type="ECO:0000313" key="4">
    <source>
        <dbReference type="Proteomes" id="UP000094296"/>
    </source>
</evidence>
<dbReference type="Proteomes" id="UP000094296">
    <property type="component" value="Unassembled WGS sequence"/>
</dbReference>
<accession>A0A1E5G2Y7</accession>
<evidence type="ECO:0000259" key="2">
    <source>
        <dbReference type="PROSITE" id="PS50975"/>
    </source>
</evidence>
<feature type="domain" description="ATP-grasp" evidence="2">
    <location>
        <begin position="108"/>
        <end position="340"/>
    </location>
</feature>